<dbReference type="InterPro" id="IPR018197">
    <property type="entry name" value="Glycerate_kinase_RE-like"/>
</dbReference>
<evidence type="ECO:0000256" key="1">
    <source>
        <dbReference type="ARBA" id="ARBA00006284"/>
    </source>
</evidence>
<evidence type="ECO:0000256" key="3">
    <source>
        <dbReference type="ARBA" id="ARBA00022777"/>
    </source>
</evidence>
<dbReference type="InterPro" id="IPR036129">
    <property type="entry name" value="Glycerate_kinase_sf"/>
</dbReference>
<dbReference type="Proteomes" id="UP000515819">
    <property type="component" value="Chromosome"/>
</dbReference>
<evidence type="ECO:0000313" key="6">
    <source>
        <dbReference type="Proteomes" id="UP000515819"/>
    </source>
</evidence>
<dbReference type="EMBL" id="CP060632">
    <property type="protein sequence ID" value="QNL98653.1"/>
    <property type="molecule type" value="Genomic_DNA"/>
</dbReference>
<dbReference type="PIRSF" id="PIRSF006078">
    <property type="entry name" value="GlxK"/>
    <property type="match status" value="1"/>
</dbReference>
<keyword evidence="3 4" id="KW-0418">Kinase</keyword>
<sequence length="422" mass="45077">MVNHFNKSNSQKKIVVAMDSFKGSLTSLEAGNAVRDGILERYPDVDVQIFPVADGGEGTVEALTFGKEHVQTRTIPVTGPVGTEVSARYTIYEQAGEKTAVLEMAQAAGLPLVPEERRNPMHTTTYGVGEMIRDAITCGCQKFILGIGGSATNDAGIGMLQALGFHFMDEAGREVGYGAEGLAQVRSITTEKVMPELASCTFQIACDVTNPLVGAQGCSAVFAPQKGADAKMVQAMDVAMNRYADIVENTYRKNPALMENQLTGYDEADRNVEKNDRQSYDKNRMTPGAGAAGGLGYACLMFLHAALKPGIDIVLDEIQIAQAIQTADAVITGEGRFDAQTLMGKTPIGVARIAKSYEVPVYAFAGCFGADVQVCIDSGVFAGCYAASAASTEEEKRLAMEKRHAYANLKACVKSHFCTENN</sequence>
<dbReference type="RefSeq" id="WP_227573522.1">
    <property type="nucleotide sequence ID" value="NZ_CP060632.1"/>
</dbReference>
<dbReference type="Gene3D" id="3.90.1510.10">
    <property type="entry name" value="Glycerate kinase, domain 2"/>
    <property type="match status" value="1"/>
</dbReference>
<dbReference type="KEGG" id="wcp:H9Q76_07775"/>
<dbReference type="InterPro" id="IPR004381">
    <property type="entry name" value="Glycerate_kinase"/>
</dbReference>
<name>A0A7G9FJC2_9FIRM</name>
<dbReference type="InterPro" id="IPR018193">
    <property type="entry name" value="Glyc_kinase_flavodox-like_fold"/>
</dbReference>
<keyword evidence="6" id="KW-1185">Reference proteome</keyword>
<keyword evidence="2 4" id="KW-0808">Transferase</keyword>
<dbReference type="GO" id="GO:0008887">
    <property type="term" value="F:glycerate kinase activity"/>
    <property type="evidence" value="ECO:0007669"/>
    <property type="project" value="UniProtKB-UniRule"/>
</dbReference>
<dbReference type="PANTHER" id="PTHR21599">
    <property type="entry name" value="GLYCERATE KINASE"/>
    <property type="match status" value="1"/>
</dbReference>
<dbReference type="GO" id="GO:0031388">
    <property type="term" value="P:organic acid phosphorylation"/>
    <property type="evidence" value="ECO:0007669"/>
    <property type="project" value="UniProtKB-UniRule"/>
</dbReference>
<evidence type="ECO:0000256" key="2">
    <source>
        <dbReference type="ARBA" id="ARBA00022679"/>
    </source>
</evidence>
<proteinExistence type="inferred from homology"/>
<organism evidence="5 6">
    <name type="scientific">Wujia chipingensis</name>
    <dbReference type="NCBI Taxonomy" id="2763670"/>
    <lineage>
        <taxon>Bacteria</taxon>
        <taxon>Bacillati</taxon>
        <taxon>Bacillota</taxon>
        <taxon>Clostridia</taxon>
        <taxon>Lachnospirales</taxon>
        <taxon>Lachnospiraceae</taxon>
        <taxon>Wujia</taxon>
    </lineage>
</organism>
<dbReference type="SUPFAM" id="SSF110738">
    <property type="entry name" value="Glycerate kinase I"/>
    <property type="match status" value="1"/>
</dbReference>
<accession>A0A7G9FJC2</accession>
<comment type="similarity">
    <text evidence="1 4">Belongs to the glycerate kinase type-1 family.</text>
</comment>
<dbReference type="AlphaFoldDB" id="A0A7G9FJC2"/>
<dbReference type="NCBIfam" id="TIGR00045">
    <property type="entry name" value="glycerate kinase"/>
    <property type="match status" value="1"/>
</dbReference>
<dbReference type="PANTHER" id="PTHR21599:SF0">
    <property type="entry name" value="GLYCERATE KINASE"/>
    <property type="match status" value="1"/>
</dbReference>
<evidence type="ECO:0000313" key="5">
    <source>
        <dbReference type="EMBL" id="QNL98653.1"/>
    </source>
</evidence>
<dbReference type="Pfam" id="PF02595">
    <property type="entry name" value="Gly_kinase"/>
    <property type="match status" value="1"/>
</dbReference>
<evidence type="ECO:0000256" key="4">
    <source>
        <dbReference type="PIRNR" id="PIRNR006078"/>
    </source>
</evidence>
<dbReference type="Gene3D" id="3.40.50.10350">
    <property type="entry name" value="Glycerate kinase, domain 1"/>
    <property type="match status" value="1"/>
</dbReference>
<gene>
    <name evidence="5" type="ORF">H9Q76_07775</name>
</gene>
<reference evidence="5 6" key="1">
    <citation type="submission" date="2020-08" db="EMBL/GenBank/DDBJ databases">
        <authorList>
            <person name="Liu C."/>
            <person name="Sun Q."/>
        </authorList>
    </citation>
    <scope>NUCLEOTIDE SEQUENCE [LARGE SCALE GENOMIC DNA]</scope>
    <source>
        <strain evidence="5 6">NSJ-4</strain>
    </source>
</reference>
<protein>
    <submittedName>
        <fullName evidence="5">Glycerate kinase</fullName>
    </submittedName>
</protein>